<feature type="domain" description="FtsK" evidence="12">
    <location>
        <begin position="464"/>
        <end position="664"/>
    </location>
</feature>
<dbReference type="InterPro" id="IPR023837">
    <property type="entry name" value="EccCb-like_Actinobacteria"/>
</dbReference>
<feature type="transmembrane region" description="Helical" evidence="11">
    <location>
        <begin position="70"/>
        <end position="93"/>
    </location>
</feature>
<dbReference type="Proteomes" id="UP001165079">
    <property type="component" value="Unassembled WGS sequence"/>
</dbReference>
<evidence type="ECO:0000256" key="10">
    <source>
        <dbReference type="SAM" id="MobiDB-lite"/>
    </source>
</evidence>
<keyword evidence="2" id="KW-1003">Cell membrane</keyword>
<dbReference type="SUPFAM" id="SSF52540">
    <property type="entry name" value="P-loop containing nucleoside triphosphate hydrolases"/>
    <property type="match status" value="3"/>
</dbReference>
<dbReference type="InterPro" id="IPR002543">
    <property type="entry name" value="FtsK_dom"/>
</dbReference>
<dbReference type="RefSeq" id="WP_285667393.1">
    <property type="nucleotide sequence ID" value="NZ_BSTX01000007.1"/>
</dbReference>
<evidence type="ECO:0000313" key="14">
    <source>
        <dbReference type="Proteomes" id="UP001165079"/>
    </source>
</evidence>
<keyword evidence="5 9" id="KW-0547">Nucleotide-binding</keyword>
<organism evidence="13 14">
    <name type="scientific">Actinorhabdospora filicis</name>
    <dbReference type="NCBI Taxonomy" id="1785913"/>
    <lineage>
        <taxon>Bacteria</taxon>
        <taxon>Bacillati</taxon>
        <taxon>Actinomycetota</taxon>
        <taxon>Actinomycetes</taxon>
        <taxon>Micromonosporales</taxon>
        <taxon>Micromonosporaceae</taxon>
        <taxon>Actinorhabdospora</taxon>
    </lineage>
</organism>
<evidence type="ECO:0000256" key="11">
    <source>
        <dbReference type="SAM" id="Phobius"/>
    </source>
</evidence>
<proteinExistence type="predicted"/>
<feature type="binding site" evidence="9">
    <location>
        <begin position="487"/>
        <end position="494"/>
    </location>
    <ligand>
        <name>ATP</name>
        <dbReference type="ChEBI" id="CHEBI:30616"/>
    </ligand>
</feature>
<evidence type="ECO:0000256" key="7">
    <source>
        <dbReference type="ARBA" id="ARBA00022989"/>
    </source>
</evidence>
<evidence type="ECO:0000256" key="3">
    <source>
        <dbReference type="ARBA" id="ARBA00022692"/>
    </source>
</evidence>
<evidence type="ECO:0000259" key="12">
    <source>
        <dbReference type="PROSITE" id="PS50901"/>
    </source>
</evidence>
<dbReference type="PANTHER" id="PTHR22683">
    <property type="entry name" value="SPORULATION PROTEIN RELATED"/>
    <property type="match status" value="1"/>
</dbReference>
<dbReference type="InterPro" id="IPR027417">
    <property type="entry name" value="P-loop_NTPase"/>
</dbReference>
<feature type="region of interest" description="Disordered" evidence="10">
    <location>
        <begin position="1"/>
        <end position="37"/>
    </location>
</feature>
<reference evidence="13" key="1">
    <citation type="submission" date="2023-03" db="EMBL/GenBank/DDBJ databases">
        <title>Actinorhabdospora filicis NBRC 111898.</title>
        <authorList>
            <person name="Ichikawa N."/>
            <person name="Sato H."/>
            <person name="Tonouchi N."/>
        </authorList>
    </citation>
    <scope>NUCLEOTIDE SEQUENCE</scope>
    <source>
        <strain evidence="13">NBRC 111898</strain>
    </source>
</reference>
<keyword evidence="4" id="KW-0677">Repeat</keyword>
<dbReference type="InterPro" id="IPR050206">
    <property type="entry name" value="FtsK/SpoIIIE/SftA"/>
</dbReference>
<feature type="binding site" evidence="9">
    <location>
        <begin position="1127"/>
        <end position="1134"/>
    </location>
    <ligand>
        <name>ATP</name>
        <dbReference type="ChEBI" id="CHEBI:30616"/>
    </ligand>
</feature>
<evidence type="ECO:0000256" key="8">
    <source>
        <dbReference type="ARBA" id="ARBA00023136"/>
    </source>
</evidence>
<dbReference type="NCBIfam" id="TIGR03924">
    <property type="entry name" value="T7SS_EccC_a"/>
    <property type="match status" value="1"/>
</dbReference>
<feature type="domain" description="FtsK" evidence="12">
    <location>
        <begin position="821"/>
        <end position="1013"/>
    </location>
</feature>
<evidence type="ECO:0000256" key="4">
    <source>
        <dbReference type="ARBA" id="ARBA00022737"/>
    </source>
</evidence>
<evidence type="ECO:0000256" key="9">
    <source>
        <dbReference type="PROSITE-ProRule" id="PRU00289"/>
    </source>
</evidence>
<dbReference type="GO" id="GO:0005886">
    <property type="term" value="C:plasma membrane"/>
    <property type="evidence" value="ECO:0007669"/>
    <property type="project" value="UniProtKB-SubCell"/>
</dbReference>
<comment type="caution">
    <text evidence="13">The sequence shown here is derived from an EMBL/GenBank/DDBJ whole genome shotgun (WGS) entry which is preliminary data.</text>
</comment>
<feature type="compositionally biased region" description="Basic residues" evidence="10">
    <location>
        <begin position="1"/>
        <end position="12"/>
    </location>
</feature>
<feature type="compositionally biased region" description="Low complexity" evidence="10">
    <location>
        <begin position="20"/>
        <end position="35"/>
    </location>
</feature>
<name>A0A9W6WDP7_9ACTN</name>
<dbReference type="GO" id="GO:0003677">
    <property type="term" value="F:DNA binding"/>
    <property type="evidence" value="ECO:0007669"/>
    <property type="project" value="InterPro"/>
</dbReference>
<feature type="domain" description="FtsK" evidence="12">
    <location>
        <begin position="1110"/>
        <end position="1290"/>
    </location>
</feature>
<evidence type="ECO:0000256" key="2">
    <source>
        <dbReference type="ARBA" id="ARBA00022475"/>
    </source>
</evidence>
<evidence type="ECO:0000256" key="1">
    <source>
        <dbReference type="ARBA" id="ARBA00004651"/>
    </source>
</evidence>
<dbReference type="InterPro" id="IPR003593">
    <property type="entry name" value="AAA+_ATPase"/>
</dbReference>
<gene>
    <name evidence="13" type="ORF">Afil01_66380</name>
</gene>
<sequence length="1329" mass="145127">MGLVVIKRRPRRPAPDLPEGDLALEAPPELPEPGGKQWGQMIMMVPMLAGSGAMMLMFAGPGATGGGGGYTLRLVTGGLFGVSMLGMMITQLFQGGGQPSKREMLNMRRDYLRRLGHLRRGVRKTVRDQKRAMFYRHPDPDTLWSTVGSARVWERRTADGDFGVIRMGLGPQRLATRMIPPETRPIEDIEPLCAAALRRFVATYAIVDGLPVAIDLRGFSRIYIRGDATRARGLARALLAQTVAWHAPDDMLVTFCVDPEHQRRWDWAKWLPHAVHPEQTDALGQIRLIAPSLRELEEHLGDLIEHRPRFNPATPPTDDKHVVVLIDGGHAGGSDTLATDGGVEGVTLIDLTNPPPRNLDAGYLVVEVDAEGKLWSVGGDSRDEVGTADSLSHAEAETLARRLTPLRLSALGQGGDEVSPLMGDLSFNDLLDLGDPYEFDTNRHWAPRPNRDRLRVPIGVGPDGQPVELDLKESAQEGMGPHGLMVGATGSGKSEALRTLVLALACNHSPETLNFVLVDFKGGATFTRMDKMPHTSAIITNLSEELPLVDRMLDAIEGELNRRQELLRSAGKFASLRDYERARAAGAPLAPLPSLLIICDEFSELLSAKPDFIDMFVQIGRVGRSLGVHLLLASQRLEEGRLRGLDTHLSYRIGLRTFSAVESRSVLGVADAYELPRSPGHGYLKFGTEALTRFKAAYVSGVYRRSAAELAIAAAGGPSVQEFTANFVAPPPEPEAPVVIEEVDDEAVGDTLLDVLVGRMEGKGVPAHKVWLEPLDAPPTLDALLPQLTTTPERGLTVTREDLQGALQVPVAIVDKPYEQRRDVLTLNLAGAAGHIGIVGGAQTGKSNAARTVVAAIALSHTPREAQIYCLDFGGGSLAGVRDLPHVGGVWQRLDVDQVRRTVAEVFTMMEERERAFASRGIDSMASYRRARREGKYPEDAFGDVFLVIDGWLTIRNDFEDIEDNVTQIAQRGLSYGVHVIGTANKWSDFRPAVRDLLGSKLEFRLGDVFDSNVGRREAEAVPVGRPGRGLAPEAKHMLTALPRLDGVSDASTVSDGLAELVTRVKDAWTGPVAPQVRMLPEKLSFEALPTAVDPDRKGRIPIGIAENDLKPVYLDFDQDPHLVFLSDVETGKSTFMRSLARGITNNYAPGEAKIILMDYRRSLLGEVPEDYLLKYCSSSAVSQDAVRQIAVAMERRLPPADITPEQLRSRSWWTGPELFVLIDDYDLIIGGSGNPLLPLLEFASQARDIGMHIVLTRRSGGASRALYESFINRLRELASPGFQGSAPKDEGTLLGNVRARPLPPGRGHLITRREGVRLVQLAYVEPRV</sequence>
<feature type="transmembrane region" description="Helical" evidence="11">
    <location>
        <begin position="38"/>
        <end position="58"/>
    </location>
</feature>
<keyword evidence="6 9" id="KW-0067">ATP-binding</keyword>
<dbReference type="SMART" id="SM00382">
    <property type="entry name" value="AAA"/>
    <property type="match status" value="3"/>
</dbReference>
<evidence type="ECO:0000313" key="13">
    <source>
        <dbReference type="EMBL" id="GLZ81831.1"/>
    </source>
</evidence>
<dbReference type="PANTHER" id="PTHR22683:SF1">
    <property type="entry name" value="TYPE VII SECRETION SYSTEM PROTEIN ESSC"/>
    <property type="match status" value="1"/>
</dbReference>
<protein>
    <submittedName>
        <fullName evidence="13">Type VII secretion protein EccC</fullName>
    </submittedName>
</protein>
<dbReference type="PROSITE" id="PS50901">
    <property type="entry name" value="FTSK"/>
    <property type="match status" value="3"/>
</dbReference>
<evidence type="ECO:0000256" key="5">
    <source>
        <dbReference type="ARBA" id="ARBA00022741"/>
    </source>
</evidence>
<accession>A0A9W6WDP7</accession>
<comment type="subcellular location">
    <subcellularLocation>
        <location evidence="1">Cell membrane</location>
        <topology evidence="1">Multi-pass membrane protein</topology>
    </subcellularLocation>
</comment>
<keyword evidence="8 11" id="KW-0472">Membrane</keyword>
<keyword evidence="14" id="KW-1185">Reference proteome</keyword>
<dbReference type="Gene3D" id="3.40.50.300">
    <property type="entry name" value="P-loop containing nucleotide triphosphate hydrolases"/>
    <property type="match status" value="3"/>
</dbReference>
<dbReference type="EMBL" id="BSTX01000007">
    <property type="protein sequence ID" value="GLZ81831.1"/>
    <property type="molecule type" value="Genomic_DNA"/>
</dbReference>
<dbReference type="Pfam" id="PF01580">
    <property type="entry name" value="FtsK_SpoIIIE"/>
    <property type="match status" value="2"/>
</dbReference>
<evidence type="ECO:0000256" key="6">
    <source>
        <dbReference type="ARBA" id="ARBA00022840"/>
    </source>
</evidence>
<feature type="binding site" evidence="9">
    <location>
        <begin position="840"/>
        <end position="847"/>
    </location>
    <ligand>
        <name>ATP</name>
        <dbReference type="ChEBI" id="CHEBI:30616"/>
    </ligand>
</feature>
<dbReference type="GO" id="GO:0005524">
    <property type="term" value="F:ATP binding"/>
    <property type="evidence" value="ECO:0007669"/>
    <property type="project" value="UniProtKB-UniRule"/>
</dbReference>
<dbReference type="InterPro" id="IPR023836">
    <property type="entry name" value="EccCa-like_Actinobacteria"/>
</dbReference>
<keyword evidence="7 11" id="KW-1133">Transmembrane helix</keyword>
<keyword evidence="3 11" id="KW-0812">Transmembrane</keyword>
<dbReference type="NCBIfam" id="TIGR03925">
    <property type="entry name" value="T7SS_EccC_b"/>
    <property type="match status" value="1"/>
</dbReference>